<dbReference type="InterPro" id="IPR050365">
    <property type="entry name" value="TIM50"/>
</dbReference>
<name>A0A5C3Q2G6_9AGAR</name>
<feature type="region of interest" description="Disordered" evidence="1">
    <location>
        <begin position="267"/>
        <end position="292"/>
    </location>
</feature>
<dbReference type="STRING" id="1884261.A0A5C3Q2G6"/>
<feature type="compositionally biased region" description="Low complexity" evidence="1">
    <location>
        <begin position="127"/>
        <end position="140"/>
    </location>
</feature>
<feature type="compositionally biased region" description="Basic and acidic residues" evidence="1">
    <location>
        <begin position="535"/>
        <end position="565"/>
    </location>
</feature>
<proteinExistence type="predicted"/>
<dbReference type="PROSITE" id="PS50969">
    <property type="entry name" value="FCP1"/>
    <property type="match status" value="1"/>
</dbReference>
<dbReference type="SMART" id="SM00577">
    <property type="entry name" value="CPDc"/>
    <property type="match status" value="1"/>
</dbReference>
<dbReference type="Proteomes" id="UP000305067">
    <property type="component" value="Unassembled WGS sequence"/>
</dbReference>
<feature type="compositionally biased region" description="Basic residues" evidence="1">
    <location>
        <begin position="440"/>
        <end position="452"/>
    </location>
</feature>
<dbReference type="InterPro" id="IPR023214">
    <property type="entry name" value="HAD_sf"/>
</dbReference>
<feature type="region of interest" description="Disordered" evidence="1">
    <location>
        <begin position="331"/>
        <end position="357"/>
    </location>
</feature>
<feature type="compositionally biased region" description="Low complexity" evidence="1">
    <location>
        <begin position="9"/>
        <end position="30"/>
    </location>
</feature>
<evidence type="ECO:0000313" key="3">
    <source>
        <dbReference type="EMBL" id="TFK96011.1"/>
    </source>
</evidence>
<feature type="compositionally biased region" description="Low complexity" evidence="1">
    <location>
        <begin position="338"/>
        <end position="351"/>
    </location>
</feature>
<dbReference type="PANTHER" id="PTHR12210">
    <property type="entry name" value="DULLARD PROTEIN PHOSPHATASE"/>
    <property type="match status" value="1"/>
</dbReference>
<feature type="compositionally biased region" description="Gly residues" evidence="1">
    <location>
        <begin position="607"/>
        <end position="620"/>
    </location>
</feature>
<dbReference type="AlphaFoldDB" id="A0A5C3Q2G6"/>
<keyword evidence="4" id="KW-1185">Reference proteome</keyword>
<dbReference type="InterPro" id="IPR036412">
    <property type="entry name" value="HAD-like_sf"/>
</dbReference>
<dbReference type="InterPro" id="IPR004274">
    <property type="entry name" value="FCP1_dom"/>
</dbReference>
<feature type="region of interest" description="Disordered" evidence="1">
    <location>
        <begin position="406"/>
        <end position="467"/>
    </location>
</feature>
<gene>
    <name evidence="3" type="ORF">BDV98DRAFT_555760</name>
</gene>
<evidence type="ECO:0000256" key="1">
    <source>
        <dbReference type="SAM" id="MobiDB-lite"/>
    </source>
</evidence>
<accession>A0A5C3Q2G6</accession>
<dbReference type="Pfam" id="PF03031">
    <property type="entry name" value="NIF"/>
    <property type="match status" value="1"/>
</dbReference>
<dbReference type="OrthoDB" id="1711508at2759"/>
<dbReference type="SUPFAM" id="SSF56784">
    <property type="entry name" value="HAD-like"/>
    <property type="match status" value="1"/>
</dbReference>
<organism evidence="3 4">
    <name type="scientific">Pterulicium gracile</name>
    <dbReference type="NCBI Taxonomy" id="1884261"/>
    <lineage>
        <taxon>Eukaryota</taxon>
        <taxon>Fungi</taxon>
        <taxon>Dikarya</taxon>
        <taxon>Basidiomycota</taxon>
        <taxon>Agaricomycotina</taxon>
        <taxon>Agaricomycetes</taxon>
        <taxon>Agaricomycetidae</taxon>
        <taxon>Agaricales</taxon>
        <taxon>Pleurotineae</taxon>
        <taxon>Pterulaceae</taxon>
        <taxon>Pterulicium</taxon>
    </lineage>
</organism>
<dbReference type="Gene3D" id="3.40.50.1000">
    <property type="entry name" value="HAD superfamily/HAD-like"/>
    <property type="match status" value="1"/>
</dbReference>
<evidence type="ECO:0000259" key="2">
    <source>
        <dbReference type="PROSITE" id="PS50969"/>
    </source>
</evidence>
<protein>
    <recommendedName>
        <fullName evidence="2">FCP1 homology domain-containing protein</fullName>
    </recommendedName>
</protein>
<feature type="region of interest" description="Disordered" evidence="1">
    <location>
        <begin position="1"/>
        <end position="147"/>
    </location>
</feature>
<feature type="domain" description="FCP1 homology" evidence="2">
    <location>
        <begin position="146"/>
        <end position="341"/>
    </location>
</feature>
<dbReference type="EMBL" id="ML178868">
    <property type="protein sequence ID" value="TFK96011.1"/>
    <property type="molecule type" value="Genomic_DNA"/>
</dbReference>
<sequence length="635" mass="69367">MRLLPFSISSTNPYRSMSSSSTSVVSIRNSLYRRPSFSPPPSSESGNHSMNKRHRLPSPSADHHNSGGSHHHHRATNNHYHRESHDRRPYPQRNRNGDAPFHGGSQRTDNSHHAEEDVPPVPKSPTEEYLTLSSSSPSHLSPDEPPHKKRKLLVLDLNGTLVLRSSRPPASAYLNPQPPGPLPRIIYPRPYIPAFAEYIFHPENSDWLDTIVWSSAMPLSVADMVEKAFGERKRSLRAVWARDTLGLSRGAYNNKVDTVKNLDKPWDALPFPPSTHSSGAPDADAEQQHHHSPLTTLLLDDSPNKARLQPWNHLCINEYTGAMRGRDEALWKKTHPPSSTSSTTDGVTASTAPSSSETYDETLLAVIGVLSHMRTQANVAAWVRSGGLFDVGTSQTEATSAAPALSVDLNSHPSPSESAPPPSADDVIAAEAPSLDRAEKRRAKKEAKKLKKAAAASSSSSHLPPLDVSHLEMREGPALVVPDSATSTFGAPPSTDKPLMWFAHPPTLAYWVALGRAALAKLGIDADEEKWRGDGFVAGREDGGANFKERQAVHDSERRNARDSETSANGEDEEWKGIQWGDQGGHGMRTTRTRRPPAQMRRSEGYQVGGSRGGRGGGDAGGHRDKRSRREEIGA</sequence>
<reference evidence="3 4" key="1">
    <citation type="journal article" date="2019" name="Nat. Ecol. Evol.">
        <title>Megaphylogeny resolves global patterns of mushroom evolution.</title>
        <authorList>
            <person name="Varga T."/>
            <person name="Krizsan K."/>
            <person name="Foldi C."/>
            <person name="Dima B."/>
            <person name="Sanchez-Garcia M."/>
            <person name="Sanchez-Ramirez S."/>
            <person name="Szollosi G.J."/>
            <person name="Szarkandi J.G."/>
            <person name="Papp V."/>
            <person name="Albert L."/>
            <person name="Andreopoulos W."/>
            <person name="Angelini C."/>
            <person name="Antonin V."/>
            <person name="Barry K.W."/>
            <person name="Bougher N.L."/>
            <person name="Buchanan P."/>
            <person name="Buyck B."/>
            <person name="Bense V."/>
            <person name="Catcheside P."/>
            <person name="Chovatia M."/>
            <person name="Cooper J."/>
            <person name="Damon W."/>
            <person name="Desjardin D."/>
            <person name="Finy P."/>
            <person name="Geml J."/>
            <person name="Haridas S."/>
            <person name="Hughes K."/>
            <person name="Justo A."/>
            <person name="Karasinski D."/>
            <person name="Kautmanova I."/>
            <person name="Kiss B."/>
            <person name="Kocsube S."/>
            <person name="Kotiranta H."/>
            <person name="LaButti K.M."/>
            <person name="Lechner B.E."/>
            <person name="Liimatainen K."/>
            <person name="Lipzen A."/>
            <person name="Lukacs Z."/>
            <person name="Mihaltcheva S."/>
            <person name="Morgado L.N."/>
            <person name="Niskanen T."/>
            <person name="Noordeloos M.E."/>
            <person name="Ohm R.A."/>
            <person name="Ortiz-Santana B."/>
            <person name="Ovrebo C."/>
            <person name="Racz N."/>
            <person name="Riley R."/>
            <person name="Savchenko A."/>
            <person name="Shiryaev A."/>
            <person name="Soop K."/>
            <person name="Spirin V."/>
            <person name="Szebenyi C."/>
            <person name="Tomsovsky M."/>
            <person name="Tulloss R.E."/>
            <person name="Uehling J."/>
            <person name="Grigoriev I.V."/>
            <person name="Vagvolgyi C."/>
            <person name="Papp T."/>
            <person name="Martin F.M."/>
            <person name="Miettinen O."/>
            <person name="Hibbett D.S."/>
            <person name="Nagy L.G."/>
        </authorList>
    </citation>
    <scope>NUCLEOTIDE SEQUENCE [LARGE SCALE GENOMIC DNA]</scope>
    <source>
        <strain evidence="3 4">CBS 309.79</strain>
    </source>
</reference>
<evidence type="ECO:0000313" key="4">
    <source>
        <dbReference type="Proteomes" id="UP000305067"/>
    </source>
</evidence>
<feature type="region of interest" description="Disordered" evidence="1">
    <location>
        <begin position="535"/>
        <end position="635"/>
    </location>
</feature>
<feature type="compositionally biased region" description="Basic and acidic residues" evidence="1">
    <location>
        <begin position="80"/>
        <end position="89"/>
    </location>
</feature>